<gene>
    <name evidence="2" type="ORF">GCM10007053_24180</name>
</gene>
<organism evidence="2 3">
    <name type="scientific">Parahalioglobus pacificus</name>
    <dbReference type="NCBI Taxonomy" id="930806"/>
    <lineage>
        <taxon>Bacteria</taxon>
        <taxon>Pseudomonadati</taxon>
        <taxon>Pseudomonadota</taxon>
        <taxon>Gammaproteobacteria</taxon>
        <taxon>Cellvibrionales</taxon>
        <taxon>Halieaceae</taxon>
        <taxon>Parahalioglobus</taxon>
    </lineage>
</organism>
<proteinExistence type="predicted"/>
<accession>A0A918XK64</accession>
<dbReference type="Pfam" id="PF13302">
    <property type="entry name" value="Acetyltransf_3"/>
    <property type="match status" value="1"/>
</dbReference>
<dbReference type="Gene3D" id="3.40.630.30">
    <property type="match status" value="1"/>
</dbReference>
<evidence type="ECO:0000313" key="2">
    <source>
        <dbReference type="EMBL" id="GHD36133.1"/>
    </source>
</evidence>
<dbReference type="AlphaFoldDB" id="A0A918XK64"/>
<comment type="caution">
    <text evidence="2">The sequence shown here is derived from an EMBL/GenBank/DDBJ whole genome shotgun (WGS) entry which is preliminary data.</text>
</comment>
<dbReference type="InterPro" id="IPR016181">
    <property type="entry name" value="Acyl_CoA_acyltransferase"/>
</dbReference>
<evidence type="ECO:0000259" key="1">
    <source>
        <dbReference type="Pfam" id="PF13302"/>
    </source>
</evidence>
<dbReference type="GO" id="GO:0016747">
    <property type="term" value="F:acyltransferase activity, transferring groups other than amino-acyl groups"/>
    <property type="evidence" value="ECO:0007669"/>
    <property type="project" value="InterPro"/>
</dbReference>
<dbReference type="Proteomes" id="UP000644693">
    <property type="component" value="Unassembled WGS sequence"/>
</dbReference>
<feature type="domain" description="N-acetyltransferase" evidence="1">
    <location>
        <begin position="8"/>
        <end position="143"/>
    </location>
</feature>
<dbReference type="InterPro" id="IPR051531">
    <property type="entry name" value="N-acetyltransferase"/>
</dbReference>
<reference evidence="2" key="2">
    <citation type="submission" date="2020-09" db="EMBL/GenBank/DDBJ databases">
        <authorList>
            <person name="Sun Q."/>
            <person name="Kim S."/>
        </authorList>
    </citation>
    <scope>NUCLEOTIDE SEQUENCE</scope>
    <source>
        <strain evidence="2">KCTC 23430</strain>
    </source>
</reference>
<name>A0A918XK64_9GAMM</name>
<sequence length="186" mass="20991">MRRLETPRLILRAPRAEDFPRYAEFAADPITQEHLGGVQAESDAWRTFAATLGAWQLTDAAMFAVEEKSSGLWIGRLGPWKPHQWPVKEVGWGLHRSAEGKGYALEAAVASIDYVFAELGWERVDHLIADDNTRSQALARRLGSVPGEEKRMPGSLSEHQVCAWGQTRDEWLARREQFDVLVPRSL</sequence>
<dbReference type="SUPFAM" id="SSF55729">
    <property type="entry name" value="Acyl-CoA N-acyltransferases (Nat)"/>
    <property type="match status" value="1"/>
</dbReference>
<dbReference type="PANTHER" id="PTHR43792">
    <property type="entry name" value="GNAT FAMILY, PUTATIVE (AFU_ORTHOLOGUE AFUA_3G00765)-RELATED-RELATED"/>
    <property type="match status" value="1"/>
</dbReference>
<evidence type="ECO:0000313" key="3">
    <source>
        <dbReference type="Proteomes" id="UP000644693"/>
    </source>
</evidence>
<dbReference type="RefSeq" id="WP_189478040.1">
    <property type="nucleotide sequence ID" value="NZ_BMYM01000002.1"/>
</dbReference>
<keyword evidence="3" id="KW-1185">Reference proteome</keyword>
<dbReference type="InterPro" id="IPR000182">
    <property type="entry name" value="GNAT_dom"/>
</dbReference>
<reference evidence="2" key="1">
    <citation type="journal article" date="2014" name="Int. J. Syst. Evol. Microbiol.">
        <title>Complete genome sequence of Corynebacterium casei LMG S-19264T (=DSM 44701T), isolated from a smear-ripened cheese.</title>
        <authorList>
            <consortium name="US DOE Joint Genome Institute (JGI-PGF)"/>
            <person name="Walter F."/>
            <person name="Albersmeier A."/>
            <person name="Kalinowski J."/>
            <person name="Ruckert C."/>
        </authorList>
    </citation>
    <scope>NUCLEOTIDE SEQUENCE</scope>
    <source>
        <strain evidence="2">KCTC 23430</strain>
    </source>
</reference>
<dbReference type="PANTHER" id="PTHR43792:SF1">
    <property type="entry name" value="N-ACETYLTRANSFERASE DOMAIN-CONTAINING PROTEIN"/>
    <property type="match status" value="1"/>
</dbReference>
<protein>
    <submittedName>
        <fullName evidence="2">N-acetyltransferase</fullName>
    </submittedName>
</protein>
<dbReference type="EMBL" id="BMYM01000002">
    <property type="protein sequence ID" value="GHD36133.1"/>
    <property type="molecule type" value="Genomic_DNA"/>
</dbReference>